<organism evidence="8 9">
    <name type="scientific">Afifella marina DSM 2698</name>
    <dbReference type="NCBI Taxonomy" id="1120955"/>
    <lineage>
        <taxon>Bacteria</taxon>
        <taxon>Pseudomonadati</taxon>
        <taxon>Pseudomonadota</taxon>
        <taxon>Alphaproteobacteria</taxon>
        <taxon>Hyphomicrobiales</taxon>
        <taxon>Afifellaceae</taxon>
        <taxon>Afifella</taxon>
    </lineage>
</organism>
<dbReference type="SMART" id="SM00448">
    <property type="entry name" value="REC"/>
    <property type="match status" value="1"/>
</dbReference>
<dbReference type="SMART" id="SM00347">
    <property type="entry name" value="HTH_MARR"/>
    <property type="match status" value="1"/>
</dbReference>
<dbReference type="GO" id="GO:0003700">
    <property type="term" value="F:DNA-binding transcription factor activity"/>
    <property type="evidence" value="ECO:0007669"/>
    <property type="project" value="InterPro"/>
</dbReference>
<evidence type="ECO:0000256" key="5">
    <source>
        <dbReference type="ARBA" id="ARBA00023163"/>
    </source>
</evidence>
<evidence type="ECO:0000313" key="9">
    <source>
        <dbReference type="Proteomes" id="UP000199347"/>
    </source>
</evidence>
<dbReference type="InterPro" id="IPR001789">
    <property type="entry name" value="Sig_transdc_resp-reg_receiver"/>
</dbReference>
<evidence type="ECO:0000313" key="8">
    <source>
        <dbReference type="EMBL" id="SCZ29306.1"/>
    </source>
</evidence>
<feature type="modified residue" description="4-aspartylphosphate" evidence="6">
    <location>
        <position position="71"/>
    </location>
</feature>
<protein>
    <submittedName>
        <fullName evidence="8">Winged helix DNA-binding domain-containing protein</fullName>
    </submittedName>
</protein>
<dbReference type="SUPFAM" id="SSF52172">
    <property type="entry name" value="CheY-like"/>
    <property type="match status" value="1"/>
</dbReference>
<sequence length="267" mass="29452">MRYQHDMDTKEPGARTNSQPQILLVDDDVDILDELAEGLTALNLPPLKANTAVEALAIVQRNPGLRVIVTDLQMPQIDGIELLQKLTARRNSRPLTAVVMTGNASLDRAVAALRLNAVDFLQKPVSAEEVAIAIRRALDLTGRARPEPSKSATESDYLRALVAARTDRDAIFKAKLFSDPAWDMMLDLAVAEATGRFVSVTSLCLASGVATTTALRRIDELQEADLIMRFPDETDRRRTLVRLTETGLERMHAFVERQAARLGLKVD</sequence>
<dbReference type="AlphaFoldDB" id="A0A1G5MW11"/>
<evidence type="ECO:0000256" key="6">
    <source>
        <dbReference type="PROSITE-ProRule" id="PRU00169"/>
    </source>
</evidence>
<dbReference type="Gene3D" id="3.40.50.2300">
    <property type="match status" value="1"/>
</dbReference>
<keyword evidence="4 8" id="KW-0238">DNA-binding</keyword>
<dbReference type="Pfam" id="PF00072">
    <property type="entry name" value="Response_reg"/>
    <property type="match status" value="1"/>
</dbReference>
<feature type="domain" description="Response regulatory" evidence="7">
    <location>
        <begin position="21"/>
        <end position="138"/>
    </location>
</feature>
<name>A0A1G5MW11_AFIMA</name>
<dbReference type="Proteomes" id="UP000199347">
    <property type="component" value="Unassembled WGS sequence"/>
</dbReference>
<dbReference type="GO" id="GO:0005829">
    <property type="term" value="C:cytosol"/>
    <property type="evidence" value="ECO:0007669"/>
    <property type="project" value="TreeGrafter"/>
</dbReference>
<dbReference type="InterPro" id="IPR000835">
    <property type="entry name" value="HTH_MarR-typ"/>
</dbReference>
<dbReference type="GO" id="GO:0032993">
    <property type="term" value="C:protein-DNA complex"/>
    <property type="evidence" value="ECO:0007669"/>
    <property type="project" value="TreeGrafter"/>
</dbReference>
<keyword evidence="5" id="KW-0804">Transcription</keyword>
<dbReference type="InterPro" id="IPR036390">
    <property type="entry name" value="WH_DNA-bd_sf"/>
</dbReference>
<dbReference type="PROSITE" id="PS50110">
    <property type="entry name" value="RESPONSE_REGULATORY"/>
    <property type="match status" value="1"/>
</dbReference>
<dbReference type="SUPFAM" id="SSF46785">
    <property type="entry name" value="Winged helix' DNA-binding domain"/>
    <property type="match status" value="1"/>
</dbReference>
<dbReference type="GO" id="GO:0000976">
    <property type="term" value="F:transcription cis-regulatory region binding"/>
    <property type="evidence" value="ECO:0007669"/>
    <property type="project" value="TreeGrafter"/>
</dbReference>
<proteinExistence type="predicted"/>
<dbReference type="PANTHER" id="PTHR48111">
    <property type="entry name" value="REGULATOR OF RPOS"/>
    <property type="match status" value="1"/>
</dbReference>
<keyword evidence="1 6" id="KW-0597">Phosphoprotein</keyword>
<evidence type="ECO:0000256" key="3">
    <source>
        <dbReference type="ARBA" id="ARBA00023015"/>
    </source>
</evidence>
<evidence type="ECO:0000259" key="7">
    <source>
        <dbReference type="PROSITE" id="PS50110"/>
    </source>
</evidence>
<dbReference type="RefSeq" id="WP_244514464.1">
    <property type="nucleotide sequence ID" value="NZ_FMVW01000002.1"/>
</dbReference>
<dbReference type="InterPro" id="IPR036388">
    <property type="entry name" value="WH-like_DNA-bd_sf"/>
</dbReference>
<dbReference type="STRING" id="1120955.SAMN03080610_01114"/>
<keyword evidence="2" id="KW-0902">Two-component regulatory system</keyword>
<dbReference type="PANTHER" id="PTHR48111:SF1">
    <property type="entry name" value="TWO-COMPONENT RESPONSE REGULATOR ORR33"/>
    <property type="match status" value="1"/>
</dbReference>
<evidence type="ECO:0000256" key="2">
    <source>
        <dbReference type="ARBA" id="ARBA00023012"/>
    </source>
</evidence>
<keyword evidence="3" id="KW-0805">Transcription regulation</keyword>
<evidence type="ECO:0000256" key="1">
    <source>
        <dbReference type="ARBA" id="ARBA00022553"/>
    </source>
</evidence>
<gene>
    <name evidence="8" type="ORF">SAMN03080610_01114</name>
</gene>
<reference evidence="8 9" key="1">
    <citation type="submission" date="2016-10" db="EMBL/GenBank/DDBJ databases">
        <authorList>
            <person name="de Groot N.N."/>
        </authorList>
    </citation>
    <scope>NUCLEOTIDE SEQUENCE [LARGE SCALE GENOMIC DNA]</scope>
    <source>
        <strain evidence="8 9">DSM 2698</strain>
    </source>
</reference>
<dbReference type="Gene3D" id="1.10.10.10">
    <property type="entry name" value="Winged helix-like DNA-binding domain superfamily/Winged helix DNA-binding domain"/>
    <property type="match status" value="1"/>
</dbReference>
<dbReference type="InterPro" id="IPR039420">
    <property type="entry name" value="WalR-like"/>
</dbReference>
<dbReference type="Pfam" id="PF13463">
    <property type="entry name" value="HTH_27"/>
    <property type="match status" value="1"/>
</dbReference>
<keyword evidence="9" id="KW-1185">Reference proteome</keyword>
<evidence type="ECO:0000256" key="4">
    <source>
        <dbReference type="ARBA" id="ARBA00023125"/>
    </source>
</evidence>
<dbReference type="InterPro" id="IPR011006">
    <property type="entry name" value="CheY-like_superfamily"/>
</dbReference>
<accession>A0A1G5MW11</accession>
<dbReference type="GO" id="GO:0000156">
    <property type="term" value="F:phosphorelay response regulator activity"/>
    <property type="evidence" value="ECO:0007669"/>
    <property type="project" value="TreeGrafter"/>
</dbReference>
<dbReference type="EMBL" id="FMVW01000002">
    <property type="protein sequence ID" value="SCZ29306.1"/>
    <property type="molecule type" value="Genomic_DNA"/>
</dbReference>